<gene>
    <name evidence="3" type="primary">Aste57867_17580</name>
    <name evidence="2" type="ORF">As57867_017520</name>
    <name evidence="3" type="ORF">ASTE57867_17580</name>
</gene>
<keyword evidence="1" id="KW-0175">Coiled coil</keyword>
<reference evidence="3 4" key="1">
    <citation type="submission" date="2019-03" db="EMBL/GenBank/DDBJ databases">
        <authorList>
            <person name="Gaulin E."/>
            <person name="Dumas B."/>
        </authorList>
    </citation>
    <scope>NUCLEOTIDE SEQUENCE [LARGE SCALE GENOMIC DNA]</scope>
    <source>
        <strain evidence="3">CBS 568.67</strain>
    </source>
</reference>
<dbReference type="PANTHER" id="PTHR37558">
    <property type="entry name" value="HTH CENPB-TYPE DOMAIN-CONTAINING PROTEIN"/>
    <property type="match status" value="1"/>
</dbReference>
<dbReference type="OrthoDB" id="78945at2759"/>
<dbReference type="PANTHER" id="PTHR37558:SF1">
    <property type="entry name" value="HTH CENPB-TYPE DOMAIN-CONTAINING PROTEIN"/>
    <property type="match status" value="1"/>
</dbReference>
<feature type="coiled-coil region" evidence="1">
    <location>
        <begin position="100"/>
        <end position="127"/>
    </location>
</feature>
<dbReference type="Proteomes" id="UP000332933">
    <property type="component" value="Unassembled WGS sequence"/>
</dbReference>
<accession>A0A485L808</accession>
<dbReference type="EMBL" id="VJMH01006198">
    <property type="protein sequence ID" value="KAF0691136.1"/>
    <property type="molecule type" value="Genomic_DNA"/>
</dbReference>
<evidence type="ECO:0000256" key="1">
    <source>
        <dbReference type="SAM" id="Coils"/>
    </source>
</evidence>
<proteinExistence type="predicted"/>
<keyword evidence="4" id="KW-1185">Reference proteome</keyword>
<sequence length="230" mass="26368">MTPPSSARYTEDQDVMLLRQVSVNLPFRAAKGLVMDAWAMVSDSLASYSDFGRPDIDAKKARHRFHTLIKNHRVAKKKSQAASGVSEEYTEKTILLDDLIAAYDDAVEEEQRRLEECQREAEKIDSMGAQIRDEAMQSLGKRKVRDTDGENSSSGGSATKIVKMMELVQKDTTSEFEFRKFKYEEELKQRREDREIEAQKRAKDRAMFAEQSRLQHEAIMSVLQLLAKKL</sequence>
<evidence type="ECO:0000313" key="3">
    <source>
        <dbReference type="EMBL" id="VFT94331.1"/>
    </source>
</evidence>
<reference evidence="2" key="2">
    <citation type="submission" date="2019-06" db="EMBL/GenBank/DDBJ databases">
        <title>Genomics analysis of Aphanomyces spp. identifies a new class of oomycete effector associated with host adaptation.</title>
        <authorList>
            <person name="Gaulin E."/>
        </authorList>
    </citation>
    <scope>NUCLEOTIDE SEQUENCE</scope>
    <source>
        <strain evidence="2">CBS 578.67</strain>
    </source>
</reference>
<organism evidence="3 4">
    <name type="scientific">Aphanomyces stellatus</name>
    <dbReference type="NCBI Taxonomy" id="120398"/>
    <lineage>
        <taxon>Eukaryota</taxon>
        <taxon>Sar</taxon>
        <taxon>Stramenopiles</taxon>
        <taxon>Oomycota</taxon>
        <taxon>Saprolegniomycetes</taxon>
        <taxon>Saprolegniales</taxon>
        <taxon>Verrucalvaceae</taxon>
        <taxon>Aphanomyces</taxon>
    </lineage>
</organism>
<evidence type="ECO:0000313" key="2">
    <source>
        <dbReference type="EMBL" id="KAF0691136.1"/>
    </source>
</evidence>
<dbReference type="EMBL" id="CAADRA010006219">
    <property type="protein sequence ID" value="VFT94331.1"/>
    <property type="molecule type" value="Genomic_DNA"/>
</dbReference>
<name>A0A485L808_9STRA</name>
<dbReference type="AlphaFoldDB" id="A0A485L808"/>
<evidence type="ECO:0000313" key="4">
    <source>
        <dbReference type="Proteomes" id="UP000332933"/>
    </source>
</evidence>
<protein>
    <submittedName>
        <fullName evidence="3">Aste57867_17580 protein</fullName>
    </submittedName>
</protein>